<organism evidence="2 3">
    <name type="scientific">Arsenicicoccus piscis</name>
    <dbReference type="NCBI Taxonomy" id="673954"/>
    <lineage>
        <taxon>Bacteria</taxon>
        <taxon>Bacillati</taxon>
        <taxon>Actinomycetota</taxon>
        <taxon>Actinomycetes</taxon>
        <taxon>Micrococcales</taxon>
        <taxon>Intrasporangiaceae</taxon>
        <taxon>Arsenicicoccus</taxon>
    </lineage>
</organism>
<comment type="caution">
    <text evidence="2">The sequence shown here is derived from an EMBL/GenBank/DDBJ whole genome shotgun (WGS) entry which is preliminary data.</text>
</comment>
<accession>A0ABQ6HN75</accession>
<name>A0ABQ6HN75_9MICO</name>
<evidence type="ECO:0000313" key="3">
    <source>
        <dbReference type="Proteomes" id="UP001157109"/>
    </source>
</evidence>
<feature type="region of interest" description="Disordered" evidence="1">
    <location>
        <begin position="112"/>
        <end position="134"/>
    </location>
</feature>
<proteinExistence type="predicted"/>
<dbReference type="Proteomes" id="UP001157109">
    <property type="component" value="Unassembled WGS sequence"/>
</dbReference>
<reference evidence="3" key="1">
    <citation type="journal article" date="2019" name="Int. J. Syst. Evol. Microbiol.">
        <title>The Global Catalogue of Microorganisms (GCM) 10K type strain sequencing project: providing services to taxonomists for standard genome sequencing and annotation.</title>
        <authorList>
            <consortium name="The Broad Institute Genomics Platform"/>
            <consortium name="The Broad Institute Genome Sequencing Center for Infectious Disease"/>
            <person name="Wu L."/>
            <person name="Ma J."/>
        </authorList>
    </citation>
    <scope>NUCLEOTIDE SEQUENCE [LARGE SCALE GENOMIC DNA]</scope>
    <source>
        <strain evidence="3">NBRC 105830</strain>
    </source>
</reference>
<evidence type="ECO:0000256" key="1">
    <source>
        <dbReference type="SAM" id="MobiDB-lite"/>
    </source>
</evidence>
<evidence type="ECO:0000313" key="2">
    <source>
        <dbReference type="EMBL" id="GMA19899.1"/>
    </source>
</evidence>
<protein>
    <submittedName>
        <fullName evidence="2">Uncharacterized protein</fullName>
    </submittedName>
</protein>
<sequence>MTARPAETAAWARHQQVMWEERAGDRNLPLWLRVASLAMGKHDDHGHAHFRRGQVALVLATVPPSGGEIAPLDRRQVHRAIFKAVEYGWLAPGSNTQCLRVPDGIVGGWPGSGRAGCPVTKRRHSETTKRGQAA</sequence>
<feature type="compositionally biased region" description="Basic and acidic residues" evidence="1">
    <location>
        <begin position="125"/>
        <end position="134"/>
    </location>
</feature>
<keyword evidence="3" id="KW-1185">Reference proteome</keyword>
<gene>
    <name evidence="2" type="ORF">GCM10025862_19200</name>
</gene>
<dbReference type="EMBL" id="BSUJ01000001">
    <property type="protein sequence ID" value="GMA19899.1"/>
    <property type="molecule type" value="Genomic_DNA"/>
</dbReference>